<evidence type="ECO:0000259" key="8">
    <source>
        <dbReference type="Pfam" id="PF06512"/>
    </source>
</evidence>
<dbReference type="Proteomes" id="UP001235939">
    <property type="component" value="Chromosome 14"/>
</dbReference>
<evidence type="ECO:0000256" key="6">
    <source>
        <dbReference type="SAM" id="Phobius"/>
    </source>
</evidence>
<dbReference type="InterPro" id="IPR005821">
    <property type="entry name" value="Ion_trans_dom"/>
</dbReference>
<evidence type="ECO:0000256" key="2">
    <source>
        <dbReference type="ARBA" id="ARBA00022692"/>
    </source>
</evidence>
<dbReference type="EMBL" id="CP092876">
    <property type="protein sequence ID" value="UYV77088.1"/>
    <property type="molecule type" value="Genomic_DNA"/>
</dbReference>
<feature type="domain" description="Ion transport" evidence="7">
    <location>
        <begin position="349"/>
        <end position="475"/>
    </location>
</feature>
<gene>
    <name evidence="9" type="ORF">LAZ67_14003207</name>
</gene>
<dbReference type="InterPro" id="IPR027359">
    <property type="entry name" value="Volt_channel_dom_sf"/>
</dbReference>
<evidence type="ECO:0000256" key="3">
    <source>
        <dbReference type="ARBA" id="ARBA00022989"/>
    </source>
</evidence>
<dbReference type="Pfam" id="PF00520">
    <property type="entry name" value="Ion_trans"/>
    <property type="match status" value="1"/>
</dbReference>
<dbReference type="SUPFAM" id="SSF81324">
    <property type="entry name" value="Voltage-gated potassium channels"/>
    <property type="match status" value="1"/>
</dbReference>
<evidence type="ECO:0000256" key="5">
    <source>
        <dbReference type="SAM" id="MobiDB-lite"/>
    </source>
</evidence>
<name>A0ABY6L7G3_9ARAC</name>
<dbReference type="Gene3D" id="1.20.120.350">
    <property type="entry name" value="Voltage-gated potassium channels. Chain C"/>
    <property type="match status" value="1"/>
</dbReference>
<dbReference type="InterPro" id="IPR043203">
    <property type="entry name" value="VGCC_Ca_Na"/>
</dbReference>
<dbReference type="Pfam" id="PF06512">
    <property type="entry name" value="Na_trans_assoc"/>
    <property type="match status" value="1"/>
</dbReference>
<feature type="transmembrane region" description="Helical" evidence="6">
    <location>
        <begin position="350"/>
        <end position="368"/>
    </location>
</feature>
<organism evidence="9 10">
    <name type="scientific">Cordylochernes scorpioides</name>
    <dbReference type="NCBI Taxonomy" id="51811"/>
    <lineage>
        <taxon>Eukaryota</taxon>
        <taxon>Metazoa</taxon>
        <taxon>Ecdysozoa</taxon>
        <taxon>Arthropoda</taxon>
        <taxon>Chelicerata</taxon>
        <taxon>Arachnida</taxon>
        <taxon>Pseudoscorpiones</taxon>
        <taxon>Cheliferoidea</taxon>
        <taxon>Chernetidae</taxon>
        <taxon>Cordylochernes</taxon>
    </lineage>
</organism>
<sequence length="516" mass="58366">MAARDDWLLAQHVTSLPPAPPRRVNEISRLTAGAAPSRTRDDFDGAGRSQFLCLPEMTLCQVLNLFLALLLSSFGASNLSAAPADSADTKKLAEAFDRFARAWRWVKNLIFSVLKQLRSKVTNQIGDQTPDLREDLEETPQSDIMADGQVLMKDKTELEVVVSDGLEIAFQAQCKPLSIFVTLPCVLEDGKALKMKIKNNKKPVMNSVRIDSKIEPQDNKDLEIYVNKVHPPVLPKDEDSQSNKSLEGNNKVIVQKPSKRNSSIISGSDDEEEKHDISKEEGENGSQEDIDRDKIETTTADVIISEYPADCCPDICYTKVPFCMGDESEGFWKFWKELRRKSFVLIEDKYFETLVITLILISSLALAAEDVNLKYRPLLKEILTYMDKVFTVIFFFEMLIKWLAMGFKKYFQNAWCWLDFVIVLVSIFNLAVGLMGFGNIPAFKTMRTLRALRPLRALSRLEGMRVSVINLIANSVGGARIQAFKTMRTLRALRPLRALSRFQGMRVSSCIPILWF</sequence>
<evidence type="ECO:0000313" key="9">
    <source>
        <dbReference type="EMBL" id="UYV77088.1"/>
    </source>
</evidence>
<feature type="domain" description="Sodium ion transport-associated" evidence="8">
    <location>
        <begin position="87"/>
        <end position="343"/>
    </location>
</feature>
<keyword evidence="4 6" id="KW-0472">Membrane</keyword>
<dbReference type="PANTHER" id="PTHR10037:SF288">
    <property type="entry name" value="SODIUM CHANNEL PROTEIN PARA"/>
    <property type="match status" value="1"/>
</dbReference>
<keyword evidence="10" id="KW-1185">Reference proteome</keyword>
<evidence type="ECO:0000259" key="7">
    <source>
        <dbReference type="Pfam" id="PF00520"/>
    </source>
</evidence>
<keyword evidence="3 6" id="KW-1133">Transmembrane helix</keyword>
<comment type="subcellular location">
    <subcellularLocation>
        <location evidence="1">Membrane</location>
        <topology evidence="1">Multi-pass membrane protein</topology>
    </subcellularLocation>
</comment>
<evidence type="ECO:0000256" key="1">
    <source>
        <dbReference type="ARBA" id="ARBA00004141"/>
    </source>
</evidence>
<evidence type="ECO:0000256" key="4">
    <source>
        <dbReference type="ARBA" id="ARBA00023136"/>
    </source>
</evidence>
<keyword evidence="2 6" id="KW-0812">Transmembrane</keyword>
<feature type="transmembrane region" description="Helical" evidence="6">
    <location>
        <begin position="420"/>
        <end position="443"/>
    </location>
</feature>
<feature type="transmembrane region" description="Helical" evidence="6">
    <location>
        <begin position="389"/>
        <end position="408"/>
    </location>
</feature>
<evidence type="ECO:0000313" key="10">
    <source>
        <dbReference type="Proteomes" id="UP001235939"/>
    </source>
</evidence>
<accession>A0ABY6L7G3</accession>
<feature type="region of interest" description="Disordered" evidence="5">
    <location>
        <begin position="232"/>
        <end position="292"/>
    </location>
</feature>
<dbReference type="PANTHER" id="PTHR10037">
    <property type="entry name" value="VOLTAGE-GATED CATION CHANNEL CALCIUM AND SODIUM"/>
    <property type="match status" value="1"/>
</dbReference>
<reference evidence="9 10" key="1">
    <citation type="submission" date="2022-01" db="EMBL/GenBank/DDBJ databases">
        <title>A chromosomal length assembly of Cordylochernes scorpioides.</title>
        <authorList>
            <person name="Zeh D."/>
            <person name="Zeh J."/>
        </authorList>
    </citation>
    <scope>NUCLEOTIDE SEQUENCE [LARGE SCALE GENOMIC DNA]</scope>
    <source>
        <strain evidence="9">IN4F17</strain>
        <tissue evidence="9">Whole Body</tissue>
    </source>
</reference>
<protein>
    <submittedName>
        <fullName evidence="9">Para</fullName>
    </submittedName>
</protein>
<dbReference type="InterPro" id="IPR010526">
    <property type="entry name" value="Na_trans_assoc_dom"/>
</dbReference>
<proteinExistence type="predicted"/>